<dbReference type="SUPFAM" id="SSF46785">
    <property type="entry name" value="Winged helix' DNA-binding domain"/>
    <property type="match status" value="1"/>
</dbReference>
<dbReference type="Gene3D" id="1.10.10.10">
    <property type="entry name" value="Winged helix-like DNA-binding domain superfamily/Winged helix DNA-binding domain"/>
    <property type="match status" value="1"/>
</dbReference>
<dbReference type="Pfam" id="PF00126">
    <property type="entry name" value="HTH_1"/>
    <property type="match status" value="1"/>
</dbReference>
<comment type="similarity">
    <text evidence="1">Belongs to the LysR transcriptional regulatory family.</text>
</comment>
<evidence type="ECO:0000313" key="6">
    <source>
        <dbReference type="EMBL" id="CAB3735528.1"/>
    </source>
</evidence>
<evidence type="ECO:0000313" key="8">
    <source>
        <dbReference type="Proteomes" id="UP000235659"/>
    </source>
</evidence>
<dbReference type="InterPro" id="IPR036390">
    <property type="entry name" value="WH_DNA-bd_sf"/>
</dbReference>
<dbReference type="GO" id="GO:0043565">
    <property type="term" value="F:sequence-specific DNA binding"/>
    <property type="evidence" value="ECO:0007669"/>
    <property type="project" value="TreeGrafter"/>
</dbReference>
<keyword evidence="4" id="KW-0804">Transcription</keyword>
<dbReference type="InterPro" id="IPR000847">
    <property type="entry name" value="LysR_HTH_N"/>
</dbReference>
<dbReference type="Gene3D" id="3.40.190.290">
    <property type="match status" value="1"/>
</dbReference>
<evidence type="ECO:0000256" key="4">
    <source>
        <dbReference type="ARBA" id="ARBA00023163"/>
    </source>
</evidence>
<keyword evidence="8" id="KW-1185">Reference proteome</keyword>
<reference evidence="6 9" key="2">
    <citation type="submission" date="2020-04" db="EMBL/GenBank/DDBJ databases">
        <authorList>
            <person name="De Canck E."/>
        </authorList>
    </citation>
    <scope>NUCLEOTIDE SEQUENCE [LARGE SCALE GENOMIC DNA]</scope>
    <source>
        <strain evidence="6 9">LMG 27174</strain>
    </source>
</reference>
<dbReference type="InterPro" id="IPR005119">
    <property type="entry name" value="LysR_subst-bd"/>
</dbReference>
<dbReference type="AlphaFoldDB" id="A0A2N7W554"/>
<evidence type="ECO:0000313" key="7">
    <source>
        <dbReference type="EMBL" id="PMS24537.1"/>
    </source>
</evidence>
<dbReference type="PROSITE" id="PS50931">
    <property type="entry name" value="HTH_LYSR"/>
    <property type="match status" value="1"/>
</dbReference>
<dbReference type="Proteomes" id="UP000494205">
    <property type="component" value="Unassembled WGS sequence"/>
</dbReference>
<dbReference type="EMBL" id="CADIJZ010000033">
    <property type="protein sequence ID" value="CAB3735528.1"/>
    <property type="molecule type" value="Genomic_DNA"/>
</dbReference>
<evidence type="ECO:0000256" key="2">
    <source>
        <dbReference type="ARBA" id="ARBA00023015"/>
    </source>
</evidence>
<dbReference type="InterPro" id="IPR036388">
    <property type="entry name" value="WH-like_DNA-bd_sf"/>
</dbReference>
<accession>A0A2N7W554</accession>
<dbReference type="EMBL" id="PNXY01000034">
    <property type="protein sequence ID" value="PMS24537.1"/>
    <property type="molecule type" value="Genomic_DNA"/>
</dbReference>
<sequence>MDSVENVRAFLAVAEIGSFSGAALRLNVAGSVVTKRVGALEKELNTLLFQRTTRSLHLTSSGRETVALARDFLASYERLMSGPVDDGPGLTGRLRIKAPSSFTNHFLGKLLNDFFRAHPKVDIELQLRNRPVDPLLEGFDFVITGLPVAYDGVEEFPLCPFKRLVYASPAYLEKCGEPVHPSELPAHQCLLYSYLSPVRTWTFDEHGSGRIDVAVNSAFSTNDIDAMHRATVDGLGIAVLPRYRAKASVRQGELVQILAGFELPDFWIKVLRPADHNNPKLFRALLDFLTQGLAELARQDDFL</sequence>
<dbReference type="GO" id="GO:0003700">
    <property type="term" value="F:DNA-binding transcription factor activity"/>
    <property type="evidence" value="ECO:0007669"/>
    <property type="project" value="InterPro"/>
</dbReference>
<evidence type="ECO:0000256" key="1">
    <source>
        <dbReference type="ARBA" id="ARBA00009437"/>
    </source>
</evidence>
<dbReference type="PANTHER" id="PTHR30537:SF35">
    <property type="entry name" value="TRANSCRIPTIONAL REGULATORY PROTEIN"/>
    <property type="match status" value="1"/>
</dbReference>
<keyword evidence="3" id="KW-0238">DNA-binding</keyword>
<organism evidence="6 9">
    <name type="scientific">Paraburkholderia rhynchosiae</name>
    <dbReference type="NCBI Taxonomy" id="487049"/>
    <lineage>
        <taxon>Bacteria</taxon>
        <taxon>Pseudomonadati</taxon>
        <taxon>Pseudomonadota</taxon>
        <taxon>Betaproteobacteria</taxon>
        <taxon>Burkholderiales</taxon>
        <taxon>Burkholderiaceae</taxon>
        <taxon>Paraburkholderia</taxon>
    </lineage>
</organism>
<dbReference type="GO" id="GO:0006351">
    <property type="term" value="P:DNA-templated transcription"/>
    <property type="evidence" value="ECO:0007669"/>
    <property type="project" value="TreeGrafter"/>
</dbReference>
<protein>
    <submittedName>
        <fullName evidence="6 7">Transcriptional regulator</fullName>
    </submittedName>
</protein>
<evidence type="ECO:0000313" key="9">
    <source>
        <dbReference type="Proteomes" id="UP000494205"/>
    </source>
</evidence>
<reference evidence="7 8" key="1">
    <citation type="submission" date="2018-01" db="EMBL/GenBank/DDBJ databases">
        <title>Whole genome analyses suggest that Burkholderia sensu lato contains two further novel genera in the rhizoxinica-symbiotica group Mycetohabitans gen. nov., and Trinickia gen. nov.: implications for the evolution of diazotrophy and nodulation in the Burkholderiaceae.</title>
        <authorList>
            <person name="Estrada-de los Santos P."/>
            <person name="Palmer M."/>
            <person name="Chavez-Ramirez B."/>
            <person name="Beukes C."/>
            <person name="Steenkamp E.T."/>
            <person name="Hirsch A.M."/>
            <person name="Manyaka P."/>
            <person name="Maluk M."/>
            <person name="Lafos M."/>
            <person name="Crook M."/>
            <person name="Gross E."/>
            <person name="Simon M.F."/>
            <person name="Bueno dos Reis Junior F."/>
            <person name="Poole P.S."/>
            <person name="Venter S.N."/>
            <person name="James E.K."/>
        </authorList>
    </citation>
    <scope>NUCLEOTIDE SEQUENCE [LARGE SCALE GENOMIC DNA]</scope>
    <source>
        <strain evidence="7 8">WSM 3937</strain>
    </source>
</reference>
<dbReference type="InterPro" id="IPR058163">
    <property type="entry name" value="LysR-type_TF_proteobact-type"/>
</dbReference>
<dbReference type="SUPFAM" id="SSF53850">
    <property type="entry name" value="Periplasmic binding protein-like II"/>
    <property type="match status" value="1"/>
</dbReference>
<dbReference type="RefSeq" id="WP_102635856.1">
    <property type="nucleotide sequence ID" value="NZ_CADIJZ010000033.1"/>
</dbReference>
<dbReference type="CDD" id="cd08422">
    <property type="entry name" value="PBP2_CrgA_like"/>
    <property type="match status" value="1"/>
</dbReference>
<name>A0A2N7W554_9BURK</name>
<dbReference type="OrthoDB" id="9080899at2"/>
<dbReference type="PANTHER" id="PTHR30537">
    <property type="entry name" value="HTH-TYPE TRANSCRIPTIONAL REGULATOR"/>
    <property type="match status" value="1"/>
</dbReference>
<evidence type="ECO:0000259" key="5">
    <source>
        <dbReference type="PROSITE" id="PS50931"/>
    </source>
</evidence>
<keyword evidence="2" id="KW-0805">Transcription regulation</keyword>
<gene>
    <name evidence="6" type="primary">dmlR_26</name>
    <name evidence="7" type="ORF">C0Z16_30995</name>
    <name evidence="6" type="ORF">LMG27174_06212</name>
</gene>
<dbReference type="Proteomes" id="UP000235659">
    <property type="component" value="Unassembled WGS sequence"/>
</dbReference>
<evidence type="ECO:0000256" key="3">
    <source>
        <dbReference type="ARBA" id="ARBA00023125"/>
    </source>
</evidence>
<proteinExistence type="inferred from homology"/>
<feature type="domain" description="HTH lysR-type" evidence="5">
    <location>
        <begin position="1"/>
        <end position="59"/>
    </location>
</feature>
<dbReference type="Pfam" id="PF03466">
    <property type="entry name" value="LysR_substrate"/>
    <property type="match status" value="1"/>
</dbReference>